<feature type="region of interest" description="Disordered" evidence="1">
    <location>
        <begin position="1"/>
        <end position="41"/>
    </location>
</feature>
<dbReference type="Proteomes" id="UP000078240">
    <property type="component" value="Unassembled WGS sequence"/>
</dbReference>
<dbReference type="AlphaFoldDB" id="A0A179GWL5"/>
<protein>
    <submittedName>
        <fullName evidence="2">Uncharacterized protein</fullName>
    </submittedName>
</protein>
<name>A0A179GWL5_PURLI</name>
<feature type="compositionally biased region" description="Polar residues" evidence="1">
    <location>
        <begin position="128"/>
        <end position="140"/>
    </location>
</feature>
<evidence type="ECO:0000313" key="2">
    <source>
        <dbReference type="EMBL" id="OAQ82162.1"/>
    </source>
</evidence>
<proteinExistence type="predicted"/>
<comment type="caution">
    <text evidence="2">The sequence shown here is derived from an EMBL/GenBank/DDBJ whole genome shotgun (WGS) entry which is preliminary data.</text>
</comment>
<evidence type="ECO:0000256" key="1">
    <source>
        <dbReference type="SAM" id="MobiDB-lite"/>
    </source>
</evidence>
<gene>
    <name evidence="2" type="ORF">VFPBJ_04746</name>
</gene>
<feature type="region of interest" description="Disordered" evidence="1">
    <location>
        <begin position="117"/>
        <end position="140"/>
    </location>
</feature>
<sequence length="140" mass="14923">MPTTNGPPQLAYDYTPSPTKPWRQVARQGAKPGSPPAPYRVESRYCGTEVVPPARSTEHSTHSEVAREAVQVNRRRGRFLGSAGGPLPRHLDMMTGSGPDAASTRVWLVQPTFVHADQTSGGGPGAIQTMTLTSGRSAES</sequence>
<organism evidence="2 3">
    <name type="scientific">Purpureocillium lilacinum</name>
    <name type="common">Paecilomyces lilacinus</name>
    <dbReference type="NCBI Taxonomy" id="33203"/>
    <lineage>
        <taxon>Eukaryota</taxon>
        <taxon>Fungi</taxon>
        <taxon>Dikarya</taxon>
        <taxon>Ascomycota</taxon>
        <taxon>Pezizomycotina</taxon>
        <taxon>Sordariomycetes</taxon>
        <taxon>Hypocreomycetidae</taxon>
        <taxon>Hypocreales</taxon>
        <taxon>Ophiocordycipitaceae</taxon>
        <taxon>Purpureocillium</taxon>
    </lineage>
</organism>
<evidence type="ECO:0000313" key="3">
    <source>
        <dbReference type="Proteomes" id="UP000078240"/>
    </source>
</evidence>
<accession>A0A179GWL5</accession>
<reference evidence="2 3" key="1">
    <citation type="submission" date="2016-01" db="EMBL/GenBank/DDBJ databases">
        <title>Biosynthesis of antibiotic leucinostatins and their inhibition on Phytophthora in bio-control Purpureocillium lilacinum.</title>
        <authorList>
            <person name="Wang G."/>
            <person name="Liu Z."/>
            <person name="Lin R."/>
            <person name="Li E."/>
            <person name="Mao Z."/>
            <person name="Ling J."/>
            <person name="Yin W."/>
            <person name="Xie B."/>
        </authorList>
    </citation>
    <scope>NUCLEOTIDE SEQUENCE [LARGE SCALE GENOMIC DNA]</scope>
    <source>
        <strain evidence="2">PLBJ-1</strain>
    </source>
</reference>
<dbReference type="EMBL" id="LSBH01000003">
    <property type="protein sequence ID" value="OAQ82162.1"/>
    <property type="molecule type" value="Genomic_DNA"/>
</dbReference>